<dbReference type="OrthoDB" id="417481at2759"/>
<comment type="caution">
    <text evidence="5">The sequence shown here is derived from an EMBL/GenBank/DDBJ whole genome shotgun (WGS) entry which is preliminary data.</text>
</comment>
<dbReference type="PANTHER" id="PTHR23189">
    <property type="entry name" value="RNA RECOGNITION MOTIF-CONTAINING"/>
    <property type="match status" value="1"/>
</dbReference>
<sequence>MDNRGDSRADPPPPRRPVVAKMAIPPRVLSPSAEGLPEVGRDGTHAGALSARRPQPARPKPQRPNSARAATYTRRHPGASQGAMPGYGPHQGGYRGPGGTPRNCGQYCEEYGMAPPAWPAPVPVFAPWGYDPTWGGAPHAGVAGYGMWIAGMGAMRRSERPTRVVFVGEVPKGASDAAVQDAAGRFGPIRGLDASQREATGGAFVMYYDLRHAEAAARGLPTEIQRSAAGLGQGGEVSGPIGACFMLPPQGAAGMENQGSIGVAAGDMSRAELRAMFAKFGDVRDVRKSGGGPSGDWRVVEFFDTRDAERAMMDLRCRKAPKVEYCPFSGLEAAPPVPPPQGYGLDLGPYPGQYHAGDVKDPGMAGGIDGVQPVWPIGSMPAGGGYGWGPYPVAGHHTPGGYGRDGVQQGGTSGSMGGVGAGEAGGEASGYALPQTCRNDYYGGPQYVGYPAGMPAMVPYGLGGQPMMMQAQGIYDASVMGGLRAELPLSPMNRASGSDMHPWRSHRTGRGCNDRSYDPAQYEFSMDEARTKSANARTTLMIRNIPNKYSQKMLLDVLDRKYSGRYDFFYLPIDFKNRCNLGYAFVNFKTPTTTAEFYKEFHSKSWEEFNSKKVCEITYARVQGRNALIEHFRNSRFPCHEPDYLPLVFEAVDE</sequence>
<evidence type="ECO:0000256" key="2">
    <source>
        <dbReference type="PROSITE-ProRule" id="PRU00176"/>
    </source>
</evidence>
<dbReference type="AlphaFoldDB" id="A0A8S1IR43"/>
<feature type="non-terminal residue" evidence="5">
    <location>
        <position position="654"/>
    </location>
</feature>
<keyword evidence="6" id="KW-1185">Reference proteome</keyword>
<dbReference type="InterPro" id="IPR035979">
    <property type="entry name" value="RBD_domain_sf"/>
</dbReference>
<dbReference type="Gene3D" id="3.30.70.330">
    <property type="match status" value="3"/>
</dbReference>
<gene>
    <name evidence="5" type="ORF">OSTQU699_LOCUS2647</name>
</gene>
<protein>
    <recommendedName>
        <fullName evidence="4">RRM domain-containing protein</fullName>
    </recommendedName>
</protein>
<feature type="region of interest" description="Disordered" evidence="3">
    <location>
        <begin position="494"/>
        <end position="514"/>
    </location>
</feature>
<dbReference type="PROSITE" id="PS50102">
    <property type="entry name" value="RRM"/>
    <property type="match status" value="2"/>
</dbReference>
<feature type="region of interest" description="Disordered" evidence="3">
    <location>
        <begin position="1"/>
        <end position="98"/>
    </location>
</feature>
<evidence type="ECO:0000256" key="3">
    <source>
        <dbReference type="SAM" id="MobiDB-lite"/>
    </source>
</evidence>
<organism evidence="5 6">
    <name type="scientific">Ostreobium quekettii</name>
    <dbReference type="NCBI Taxonomy" id="121088"/>
    <lineage>
        <taxon>Eukaryota</taxon>
        <taxon>Viridiplantae</taxon>
        <taxon>Chlorophyta</taxon>
        <taxon>core chlorophytes</taxon>
        <taxon>Ulvophyceae</taxon>
        <taxon>TCBD clade</taxon>
        <taxon>Bryopsidales</taxon>
        <taxon>Ostreobineae</taxon>
        <taxon>Ostreobiaceae</taxon>
        <taxon>Ostreobium</taxon>
    </lineage>
</organism>
<name>A0A8S1IR43_9CHLO</name>
<reference evidence="5" key="1">
    <citation type="submission" date="2020-12" db="EMBL/GenBank/DDBJ databases">
        <authorList>
            <person name="Iha C."/>
        </authorList>
    </citation>
    <scope>NUCLEOTIDE SEQUENCE</scope>
</reference>
<evidence type="ECO:0000313" key="5">
    <source>
        <dbReference type="EMBL" id="CAD7697286.1"/>
    </source>
</evidence>
<dbReference type="GO" id="GO:0003723">
    <property type="term" value="F:RNA binding"/>
    <property type="evidence" value="ECO:0007669"/>
    <property type="project" value="UniProtKB-UniRule"/>
</dbReference>
<dbReference type="InterPro" id="IPR012677">
    <property type="entry name" value="Nucleotide-bd_a/b_plait_sf"/>
</dbReference>
<accession>A0A8S1IR43</accession>
<evidence type="ECO:0000256" key="1">
    <source>
        <dbReference type="ARBA" id="ARBA00022884"/>
    </source>
</evidence>
<keyword evidence="1 2" id="KW-0694">RNA-binding</keyword>
<feature type="compositionally biased region" description="Gly residues" evidence="3">
    <location>
        <begin position="89"/>
        <end position="98"/>
    </location>
</feature>
<dbReference type="SUPFAM" id="SSF54928">
    <property type="entry name" value="RNA-binding domain, RBD"/>
    <property type="match status" value="2"/>
</dbReference>
<dbReference type="SMART" id="SM00360">
    <property type="entry name" value="RRM"/>
    <property type="match status" value="3"/>
</dbReference>
<evidence type="ECO:0000313" key="6">
    <source>
        <dbReference type="Proteomes" id="UP000708148"/>
    </source>
</evidence>
<feature type="domain" description="RRM" evidence="4">
    <location>
        <begin position="538"/>
        <end position="634"/>
    </location>
</feature>
<dbReference type="EMBL" id="CAJHUC010000636">
    <property type="protein sequence ID" value="CAD7697286.1"/>
    <property type="molecule type" value="Genomic_DNA"/>
</dbReference>
<feature type="domain" description="RRM" evidence="4">
    <location>
        <begin position="163"/>
        <end position="229"/>
    </location>
</feature>
<evidence type="ECO:0000259" key="4">
    <source>
        <dbReference type="PROSITE" id="PS50102"/>
    </source>
</evidence>
<dbReference type="InterPro" id="IPR007201">
    <property type="entry name" value="Mei2-like_Rrm_C"/>
</dbReference>
<dbReference type="InterPro" id="IPR000504">
    <property type="entry name" value="RRM_dom"/>
</dbReference>
<dbReference type="Pfam" id="PF04059">
    <property type="entry name" value="RRM_2"/>
    <property type="match status" value="1"/>
</dbReference>
<proteinExistence type="predicted"/>
<dbReference type="Proteomes" id="UP000708148">
    <property type="component" value="Unassembled WGS sequence"/>
</dbReference>